<dbReference type="UniPathway" id="UPA00196"/>
<evidence type="ECO:0000313" key="16">
    <source>
        <dbReference type="Proteomes" id="UP000279236"/>
    </source>
</evidence>
<feature type="compositionally biased region" description="Low complexity" evidence="14">
    <location>
        <begin position="20"/>
        <end position="39"/>
    </location>
</feature>
<dbReference type="GO" id="GO:0051751">
    <property type="term" value="F:alpha-1,4-mannosyltransferase activity"/>
    <property type="evidence" value="ECO:0007669"/>
    <property type="project" value="InterPro"/>
</dbReference>
<comment type="function">
    <text evidence="12 13">Mannosyltransferase involved in glycosylphosphatidylinositol-anchor biosynthesis. Transfers the first alpha-1,4-mannose to GlcN-acyl-PI during GPI precursor assembly. Required for cell wall integrity.</text>
</comment>
<dbReference type="EMBL" id="RSCE01000008">
    <property type="protein sequence ID" value="RSH80334.1"/>
    <property type="molecule type" value="Genomic_DNA"/>
</dbReference>
<evidence type="ECO:0000256" key="1">
    <source>
        <dbReference type="ARBA" id="ARBA00004477"/>
    </source>
</evidence>
<keyword evidence="16" id="KW-1185">Reference proteome</keyword>
<dbReference type="GO" id="GO:0004376">
    <property type="term" value="F:GPI mannosyltransferase activity"/>
    <property type="evidence" value="ECO:0007669"/>
    <property type="project" value="InterPro"/>
</dbReference>
<evidence type="ECO:0000256" key="4">
    <source>
        <dbReference type="ARBA" id="ARBA00013797"/>
    </source>
</evidence>
<dbReference type="GO" id="GO:1990529">
    <property type="term" value="C:glycosylphosphatidylinositol-mannosyltransferase I complex"/>
    <property type="evidence" value="ECO:0007669"/>
    <property type="project" value="TreeGrafter"/>
</dbReference>
<evidence type="ECO:0000256" key="8">
    <source>
        <dbReference type="ARBA" id="ARBA00022692"/>
    </source>
</evidence>
<evidence type="ECO:0000256" key="14">
    <source>
        <dbReference type="SAM" id="MobiDB-lite"/>
    </source>
</evidence>
<evidence type="ECO:0000256" key="6">
    <source>
        <dbReference type="ARBA" id="ARBA00022676"/>
    </source>
</evidence>
<dbReference type="GO" id="GO:0005789">
    <property type="term" value="C:endoplasmic reticulum membrane"/>
    <property type="evidence" value="ECO:0007669"/>
    <property type="project" value="UniProtKB-SubCell"/>
</dbReference>
<keyword evidence="11 13" id="KW-0472">Membrane</keyword>
<sequence length="467" mass="49634">MVIQRISSAAPPSTTHLPSSAQPAKQTATPAAAAAATAPRRRPSTAALLLLSGVLQVALLGYAAHVDANPVGGLKYTDVDWRVVADGLTHTAHPEIAGPAQGWLTAALSLPLGSPYARATFRYTPLLVLVLSPALIAPVLGRLVLVALTLALPPLILSGPAPGDFWTTHLLWTLNPIVLNITTRGSPEALACLLTAALVVALRRAGLGNPAAKTAAGGTAGAYWEAVSAALLAVATSYKVFPVIYVAAIWTALAREHGWFGYRVWRFGVVAAATALVLNFTLWSFWGQPFLEHTYLYHLSRLDHRHNFSPYFLPIYLSLTGGDASVDSPWLSALLNVLRNPLASFLPQVSLVIIAGVALTRAVGIEAAMFFQTALFVAFNKVCTSQYFLWPLPLVPLLSLPSLTWRTLAIALVAWIGGQALWLATAYRLEFLGEPVYIQLWGAGLLLFAASVGGIGALLDGALPRDK</sequence>
<keyword evidence="5 13" id="KW-0337">GPI-anchor biosynthesis</keyword>
<comment type="caution">
    <text evidence="15">The sequence shown here is derived from an EMBL/GenBank/DDBJ whole genome shotgun (WGS) entry which is preliminary data.</text>
</comment>
<feature type="transmembrane region" description="Helical" evidence="13">
    <location>
        <begin position="345"/>
        <end position="363"/>
    </location>
</feature>
<feature type="compositionally biased region" description="Polar residues" evidence="14">
    <location>
        <begin position="1"/>
        <end position="19"/>
    </location>
</feature>
<dbReference type="STRING" id="105984.A0A427XNJ3"/>
<gene>
    <name evidence="15" type="primary">GPI14</name>
    <name evidence="15" type="ORF">EHS24_008910</name>
</gene>
<name>A0A427XNJ3_9TREE</name>
<evidence type="ECO:0000256" key="12">
    <source>
        <dbReference type="ARBA" id="ARBA00025399"/>
    </source>
</evidence>
<feature type="transmembrane region" description="Helical" evidence="13">
    <location>
        <begin position="370"/>
        <end position="390"/>
    </location>
</feature>
<evidence type="ECO:0000256" key="11">
    <source>
        <dbReference type="ARBA" id="ARBA00023136"/>
    </source>
</evidence>
<accession>A0A427XNJ3</accession>
<evidence type="ECO:0000256" key="5">
    <source>
        <dbReference type="ARBA" id="ARBA00022502"/>
    </source>
</evidence>
<keyword evidence="7 13" id="KW-0808">Transferase</keyword>
<feature type="transmembrane region" description="Helical" evidence="13">
    <location>
        <begin position="226"/>
        <end position="252"/>
    </location>
</feature>
<keyword evidence="6 13" id="KW-0328">Glycosyltransferase</keyword>
<evidence type="ECO:0000256" key="2">
    <source>
        <dbReference type="ARBA" id="ARBA00004687"/>
    </source>
</evidence>
<dbReference type="OrthoDB" id="1741594at2759"/>
<organism evidence="15 16">
    <name type="scientific">Apiotrichum porosum</name>
    <dbReference type="NCBI Taxonomy" id="105984"/>
    <lineage>
        <taxon>Eukaryota</taxon>
        <taxon>Fungi</taxon>
        <taxon>Dikarya</taxon>
        <taxon>Basidiomycota</taxon>
        <taxon>Agaricomycotina</taxon>
        <taxon>Tremellomycetes</taxon>
        <taxon>Trichosporonales</taxon>
        <taxon>Trichosporonaceae</taxon>
        <taxon>Apiotrichum</taxon>
    </lineage>
</organism>
<comment type="similarity">
    <text evidence="3 13">Belongs to the PIGM family.</text>
</comment>
<feature type="transmembrane region" description="Helical" evidence="13">
    <location>
        <begin position="264"/>
        <end position="286"/>
    </location>
</feature>
<dbReference type="Proteomes" id="UP000279236">
    <property type="component" value="Unassembled WGS sequence"/>
</dbReference>
<proteinExistence type="inferred from homology"/>
<evidence type="ECO:0000256" key="13">
    <source>
        <dbReference type="RuleBase" id="RU365064"/>
    </source>
</evidence>
<feature type="transmembrane region" description="Helical" evidence="13">
    <location>
        <begin position="126"/>
        <end position="153"/>
    </location>
</feature>
<comment type="subcellular location">
    <subcellularLocation>
        <location evidence="1 13">Endoplasmic reticulum membrane</location>
        <topology evidence="1 13">Multi-pass membrane protein</topology>
    </subcellularLocation>
</comment>
<dbReference type="InterPro" id="IPR007704">
    <property type="entry name" value="PIG-M"/>
</dbReference>
<dbReference type="AlphaFoldDB" id="A0A427XNJ3"/>
<feature type="transmembrane region" description="Helical" evidence="13">
    <location>
        <begin position="402"/>
        <end position="424"/>
    </location>
</feature>
<feature type="region of interest" description="Disordered" evidence="14">
    <location>
        <begin position="1"/>
        <end position="39"/>
    </location>
</feature>
<evidence type="ECO:0000256" key="7">
    <source>
        <dbReference type="ARBA" id="ARBA00022679"/>
    </source>
</evidence>
<reference evidence="15 16" key="1">
    <citation type="submission" date="2018-11" db="EMBL/GenBank/DDBJ databases">
        <title>Genome sequence of Apiotrichum porosum DSM 27194.</title>
        <authorList>
            <person name="Aliyu H."/>
            <person name="Gorte O."/>
            <person name="Ochsenreither K."/>
        </authorList>
    </citation>
    <scope>NUCLEOTIDE SEQUENCE [LARGE SCALE GENOMIC DNA]</scope>
    <source>
        <strain evidence="15 16">DSM 27194</strain>
    </source>
</reference>
<evidence type="ECO:0000313" key="15">
    <source>
        <dbReference type="EMBL" id="RSH80334.1"/>
    </source>
</evidence>
<dbReference type="GeneID" id="39593453"/>
<keyword evidence="8 13" id="KW-0812">Transmembrane</keyword>
<protein>
    <recommendedName>
        <fullName evidence="4 13">GPI mannosyltransferase 1</fullName>
        <ecNumber evidence="13">2.4.1.-</ecNumber>
    </recommendedName>
    <alternativeName>
        <fullName evidence="13">GPI mannosyltransferase I</fullName>
    </alternativeName>
</protein>
<dbReference type="PANTHER" id="PTHR12886:SF0">
    <property type="entry name" value="GPI MANNOSYLTRANSFERASE 1"/>
    <property type="match status" value="1"/>
</dbReference>
<dbReference type="RefSeq" id="XP_028475281.1">
    <property type="nucleotide sequence ID" value="XM_028624209.1"/>
</dbReference>
<feature type="transmembrane region" description="Helical" evidence="13">
    <location>
        <begin position="436"/>
        <end position="459"/>
    </location>
</feature>
<dbReference type="EC" id="2.4.1.-" evidence="13"/>
<evidence type="ECO:0000256" key="3">
    <source>
        <dbReference type="ARBA" id="ARBA00011071"/>
    </source>
</evidence>
<keyword evidence="10 13" id="KW-1133">Transmembrane helix</keyword>
<dbReference type="PANTHER" id="PTHR12886">
    <property type="entry name" value="PIG-M MANNOSYLTRANSFERASE"/>
    <property type="match status" value="1"/>
</dbReference>
<evidence type="ECO:0000256" key="10">
    <source>
        <dbReference type="ARBA" id="ARBA00022989"/>
    </source>
</evidence>
<keyword evidence="9 13" id="KW-0256">Endoplasmic reticulum</keyword>
<evidence type="ECO:0000256" key="9">
    <source>
        <dbReference type="ARBA" id="ARBA00022824"/>
    </source>
</evidence>
<comment type="pathway">
    <text evidence="2 13">Glycolipid biosynthesis; glycosylphosphatidylinositol-anchor biosynthesis.</text>
</comment>
<dbReference type="Pfam" id="PF05007">
    <property type="entry name" value="Mannosyl_trans"/>
    <property type="match status" value="1"/>
</dbReference>
<dbReference type="GO" id="GO:0006506">
    <property type="term" value="P:GPI anchor biosynthetic process"/>
    <property type="evidence" value="ECO:0007669"/>
    <property type="project" value="UniProtKB-UniPathway"/>
</dbReference>